<dbReference type="Pfam" id="PF00440">
    <property type="entry name" value="TetR_N"/>
    <property type="match status" value="1"/>
</dbReference>
<dbReference type="PANTHER" id="PTHR30055">
    <property type="entry name" value="HTH-TYPE TRANSCRIPTIONAL REGULATOR RUTR"/>
    <property type="match status" value="1"/>
</dbReference>
<evidence type="ECO:0000256" key="4">
    <source>
        <dbReference type="ARBA" id="ARBA00023163"/>
    </source>
</evidence>
<dbReference type="InterPro" id="IPR004111">
    <property type="entry name" value="Repressor_TetR_C"/>
</dbReference>
<dbReference type="SUPFAM" id="SSF46689">
    <property type="entry name" value="Homeodomain-like"/>
    <property type="match status" value="1"/>
</dbReference>
<dbReference type="PROSITE" id="PS01081">
    <property type="entry name" value="HTH_TETR_1"/>
    <property type="match status" value="1"/>
</dbReference>
<evidence type="ECO:0000256" key="5">
    <source>
        <dbReference type="PROSITE-ProRule" id="PRU00335"/>
    </source>
</evidence>
<accession>A0ABV8Z2A3</accession>
<keyword evidence="8" id="KW-1185">Reference proteome</keyword>
<organism evidence="7 8">
    <name type="scientific">Streptomyces xiangluensis</name>
    <dbReference type="NCBI Taxonomy" id="2665720"/>
    <lineage>
        <taxon>Bacteria</taxon>
        <taxon>Bacillati</taxon>
        <taxon>Actinomycetota</taxon>
        <taxon>Actinomycetes</taxon>
        <taxon>Kitasatosporales</taxon>
        <taxon>Streptomycetaceae</taxon>
        <taxon>Streptomyces</taxon>
    </lineage>
</organism>
<dbReference type="RefSeq" id="WP_386350861.1">
    <property type="nucleotide sequence ID" value="NZ_JBHSFG010000078.1"/>
</dbReference>
<feature type="DNA-binding region" description="H-T-H motif" evidence="5">
    <location>
        <begin position="40"/>
        <end position="59"/>
    </location>
</feature>
<dbReference type="Gene3D" id="1.10.357.10">
    <property type="entry name" value="Tetracycline Repressor, domain 2"/>
    <property type="match status" value="1"/>
</dbReference>
<keyword evidence="4" id="KW-0804">Transcription</keyword>
<protein>
    <submittedName>
        <fullName evidence="7">TetR/AcrR family transcriptional regulator</fullName>
    </submittedName>
</protein>
<evidence type="ECO:0000313" key="7">
    <source>
        <dbReference type="EMBL" id="MFC4470328.1"/>
    </source>
</evidence>
<feature type="domain" description="HTH tetR-type" evidence="6">
    <location>
        <begin position="17"/>
        <end position="77"/>
    </location>
</feature>
<dbReference type="PANTHER" id="PTHR30055:SF234">
    <property type="entry name" value="HTH-TYPE TRANSCRIPTIONAL REGULATOR BETI"/>
    <property type="match status" value="1"/>
</dbReference>
<keyword evidence="2" id="KW-0805">Transcription regulation</keyword>
<reference evidence="8" key="1">
    <citation type="journal article" date="2019" name="Int. J. Syst. Evol. Microbiol.">
        <title>The Global Catalogue of Microorganisms (GCM) 10K type strain sequencing project: providing services to taxonomists for standard genome sequencing and annotation.</title>
        <authorList>
            <consortium name="The Broad Institute Genomics Platform"/>
            <consortium name="The Broad Institute Genome Sequencing Center for Infectious Disease"/>
            <person name="Wu L."/>
            <person name="Ma J."/>
        </authorList>
    </citation>
    <scope>NUCLEOTIDE SEQUENCE [LARGE SCALE GENOMIC DNA]</scope>
    <source>
        <strain evidence="8">DT43</strain>
    </source>
</reference>
<dbReference type="InterPro" id="IPR050109">
    <property type="entry name" value="HTH-type_TetR-like_transc_reg"/>
</dbReference>
<dbReference type="InterPro" id="IPR009057">
    <property type="entry name" value="Homeodomain-like_sf"/>
</dbReference>
<evidence type="ECO:0000259" key="6">
    <source>
        <dbReference type="PROSITE" id="PS50977"/>
    </source>
</evidence>
<dbReference type="InterPro" id="IPR023772">
    <property type="entry name" value="DNA-bd_HTH_TetR-type_CS"/>
</dbReference>
<dbReference type="InterPro" id="IPR003012">
    <property type="entry name" value="Tet_transcr_reg_TetR"/>
</dbReference>
<dbReference type="PRINTS" id="PR00400">
    <property type="entry name" value="TETREPRESSOR"/>
</dbReference>
<proteinExistence type="predicted"/>
<keyword evidence="1" id="KW-0678">Repressor</keyword>
<comment type="caution">
    <text evidence="7">The sequence shown here is derived from an EMBL/GenBank/DDBJ whole genome shotgun (WGS) entry which is preliminary data.</text>
</comment>
<name>A0ABV8Z2A3_9ACTN</name>
<dbReference type="Pfam" id="PF02909">
    <property type="entry name" value="TetR_C_1"/>
    <property type="match status" value="1"/>
</dbReference>
<dbReference type="PROSITE" id="PS50977">
    <property type="entry name" value="HTH_TETR_2"/>
    <property type="match status" value="1"/>
</dbReference>
<dbReference type="Proteomes" id="UP001596012">
    <property type="component" value="Unassembled WGS sequence"/>
</dbReference>
<dbReference type="InterPro" id="IPR036271">
    <property type="entry name" value="Tet_transcr_reg_TetR-rel_C_sf"/>
</dbReference>
<keyword evidence="3 5" id="KW-0238">DNA-binding</keyword>
<evidence type="ECO:0000256" key="1">
    <source>
        <dbReference type="ARBA" id="ARBA00022491"/>
    </source>
</evidence>
<sequence length="235" mass="26766">MPNEKRQTTRHRRKRGSISADEIVEGAFAVARRRSLDQLSMPRLAEHLSVGVTSLYWYFRKKSDLLGAMTDVAVDRFLTRMPAVRTEDSWQRAMLEHFTAQRTLHREDEVLSDLLLTRTSSYGAEATRRTMELIEAVVGKLVDAGFDHDNAMLAYNAFSVYTRGHIIHDRILRRSNTPTLDQRQQRMTDWSSMPVLASLLDRHPLAGTTDEDFAFSAARLLCGFEVLLAEQGEPA</sequence>
<dbReference type="Gene3D" id="1.10.10.60">
    <property type="entry name" value="Homeodomain-like"/>
    <property type="match status" value="1"/>
</dbReference>
<evidence type="ECO:0000256" key="3">
    <source>
        <dbReference type="ARBA" id="ARBA00023125"/>
    </source>
</evidence>
<evidence type="ECO:0000256" key="2">
    <source>
        <dbReference type="ARBA" id="ARBA00023015"/>
    </source>
</evidence>
<dbReference type="EMBL" id="JBHSFG010000078">
    <property type="protein sequence ID" value="MFC4470328.1"/>
    <property type="molecule type" value="Genomic_DNA"/>
</dbReference>
<dbReference type="SUPFAM" id="SSF48498">
    <property type="entry name" value="Tetracyclin repressor-like, C-terminal domain"/>
    <property type="match status" value="1"/>
</dbReference>
<gene>
    <name evidence="7" type="ORF">ACFPH6_38510</name>
</gene>
<dbReference type="InterPro" id="IPR001647">
    <property type="entry name" value="HTH_TetR"/>
</dbReference>
<evidence type="ECO:0000313" key="8">
    <source>
        <dbReference type="Proteomes" id="UP001596012"/>
    </source>
</evidence>